<protein>
    <recommendedName>
        <fullName evidence="7">Chitin-binding type-2 domain-containing protein</fullName>
    </recommendedName>
</protein>
<evidence type="ECO:0000313" key="8">
    <source>
        <dbReference type="EMBL" id="EFX74496.1"/>
    </source>
</evidence>
<evidence type="ECO:0000256" key="1">
    <source>
        <dbReference type="ARBA" id="ARBA00022669"/>
    </source>
</evidence>
<dbReference type="PROSITE" id="PS50940">
    <property type="entry name" value="CHIT_BIND_II"/>
    <property type="match status" value="1"/>
</dbReference>
<dbReference type="InterPro" id="IPR002557">
    <property type="entry name" value="Chitin-bd_dom"/>
</dbReference>
<dbReference type="KEGG" id="dpx:DAPPUDRAFT_324314"/>
<keyword evidence="4" id="KW-1015">Disulfide bond</keyword>
<dbReference type="SUPFAM" id="SSF57625">
    <property type="entry name" value="Invertebrate chitin-binding proteins"/>
    <property type="match status" value="1"/>
</dbReference>
<keyword evidence="5" id="KW-0325">Glycoprotein</keyword>
<keyword evidence="3" id="KW-0677">Repeat</keyword>
<keyword evidence="9" id="KW-1185">Reference proteome</keyword>
<evidence type="ECO:0000259" key="7">
    <source>
        <dbReference type="PROSITE" id="PS50940"/>
    </source>
</evidence>
<evidence type="ECO:0000256" key="4">
    <source>
        <dbReference type="ARBA" id="ARBA00023157"/>
    </source>
</evidence>
<feature type="region of interest" description="Disordered" evidence="6">
    <location>
        <begin position="1"/>
        <end position="33"/>
    </location>
</feature>
<reference evidence="8 9" key="1">
    <citation type="journal article" date="2011" name="Science">
        <title>The ecoresponsive genome of Daphnia pulex.</title>
        <authorList>
            <person name="Colbourne J.K."/>
            <person name="Pfrender M.E."/>
            <person name="Gilbert D."/>
            <person name="Thomas W.K."/>
            <person name="Tucker A."/>
            <person name="Oakley T.H."/>
            <person name="Tokishita S."/>
            <person name="Aerts A."/>
            <person name="Arnold G.J."/>
            <person name="Basu M.K."/>
            <person name="Bauer D.J."/>
            <person name="Caceres C.E."/>
            <person name="Carmel L."/>
            <person name="Casola C."/>
            <person name="Choi J.H."/>
            <person name="Detter J.C."/>
            <person name="Dong Q."/>
            <person name="Dusheyko S."/>
            <person name="Eads B.D."/>
            <person name="Frohlich T."/>
            <person name="Geiler-Samerotte K.A."/>
            <person name="Gerlach D."/>
            <person name="Hatcher P."/>
            <person name="Jogdeo S."/>
            <person name="Krijgsveld J."/>
            <person name="Kriventseva E.V."/>
            <person name="Kultz D."/>
            <person name="Laforsch C."/>
            <person name="Lindquist E."/>
            <person name="Lopez J."/>
            <person name="Manak J.R."/>
            <person name="Muller J."/>
            <person name="Pangilinan J."/>
            <person name="Patwardhan R.P."/>
            <person name="Pitluck S."/>
            <person name="Pritham E.J."/>
            <person name="Rechtsteiner A."/>
            <person name="Rho M."/>
            <person name="Rogozin I.B."/>
            <person name="Sakarya O."/>
            <person name="Salamov A."/>
            <person name="Schaack S."/>
            <person name="Shapiro H."/>
            <person name="Shiga Y."/>
            <person name="Skalitzky C."/>
            <person name="Smith Z."/>
            <person name="Souvorov A."/>
            <person name="Sung W."/>
            <person name="Tang Z."/>
            <person name="Tsuchiya D."/>
            <person name="Tu H."/>
            <person name="Vos H."/>
            <person name="Wang M."/>
            <person name="Wolf Y.I."/>
            <person name="Yamagata H."/>
            <person name="Yamada T."/>
            <person name="Ye Y."/>
            <person name="Shaw J.R."/>
            <person name="Andrews J."/>
            <person name="Crease T.J."/>
            <person name="Tang H."/>
            <person name="Lucas S.M."/>
            <person name="Robertson H.M."/>
            <person name="Bork P."/>
            <person name="Koonin E.V."/>
            <person name="Zdobnov E.M."/>
            <person name="Grigoriev I.V."/>
            <person name="Lynch M."/>
            <person name="Boore J.L."/>
        </authorList>
    </citation>
    <scope>NUCLEOTIDE SEQUENCE [LARGE SCALE GENOMIC DNA]</scope>
</reference>
<evidence type="ECO:0000256" key="2">
    <source>
        <dbReference type="ARBA" id="ARBA00022729"/>
    </source>
</evidence>
<evidence type="ECO:0000256" key="3">
    <source>
        <dbReference type="ARBA" id="ARBA00022737"/>
    </source>
</evidence>
<dbReference type="PANTHER" id="PTHR23301:SF0">
    <property type="entry name" value="CHITIN-BINDING TYPE-2 DOMAIN-CONTAINING PROTEIN-RELATED"/>
    <property type="match status" value="1"/>
</dbReference>
<dbReference type="OMA" id="NHAKKAC"/>
<dbReference type="Pfam" id="PF01607">
    <property type="entry name" value="CBM_14"/>
    <property type="match status" value="1"/>
</dbReference>
<dbReference type="GO" id="GO:0008061">
    <property type="term" value="F:chitin binding"/>
    <property type="evidence" value="ECO:0007669"/>
    <property type="project" value="UniProtKB-KW"/>
</dbReference>
<accession>E9H1J1</accession>
<dbReference type="EMBL" id="GL732583">
    <property type="protein sequence ID" value="EFX74496.1"/>
    <property type="molecule type" value="Genomic_DNA"/>
</dbReference>
<feature type="domain" description="Chitin-binding type-2" evidence="7">
    <location>
        <begin position="67"/>
        <end position="124"/>
    </location>
</feature>
<evidence type="ECO:0000313" key="9">
    <source>
        <dbReference type="Proteomes" id="UP000000305"/>
    </source>
</evidence>
<proteinExistence type="predicted"/>
<dbReference type="SMART" id="SM00494">
    <property type="entry name" value="ChtBD2"/>
    <property type="match status" value="1"/>
</dbReference>
<evidence type="ECO:0000256" key="5">
    <source>
        <dbReference type="ARBA" id="ARBA00023180"/>
    </source>
</evidence>
<dbReference type="PANTHER" id="PTHR23301">
    <property type="entry name" value="CHITIN BINDING PERITROPHIN-A"/>
    <property type="match status" value="1"/>
</dbReference>
<gene>
    <name evidence="8" type="ORF">DAPPUDRAFT_324314</name>
</gene>
<dbReference type="AlphaFoldDB" id="E9H1J1"/>
<keyword evidence="1" id="KW-0147">Chitin-binding</keyword>
<dbReference type="InterPro" id="IPR051940">
    <property type="entry name" value="Chitin_bind-dev_reg"/>
</dbReference>
<organism evidence="8 9">
    <name type="scientific">Daphnia pulex</name>
    <name type="common">Water flea</name>
    <dbReference type="NCBI Taxonomy" id="6669"/>
    <lineage>
        <taxon>Eukaryota</taxon>
        <taxon>Metazoa</taxon>
        <taxon>Ecdysozoa</taxon>
        <taxon>Arthropoda</taxon>
        <taxon>Crustacea</taxon>
        <taxon>Branchiopoda</taxon>
        <taxon>Diplostraca</taxon>
        <taxon>Cladocera</taxon>
        <taxon>Anomopoda</taxon>
        <taxon>Daphniidae</taxon>
        <taxon>Daphnia</taxon>
    </lineage>
</organism>
<dbReference type="InParanoid" id="E9H1J1"/>
<dbReference type="HOGENOM" id="CLU_1983820_0_0_1"/>
<name>E9H1J1_DAPPU</name>
<dbReference type="Proteomes" id="UP000000305">
    <property type="component" value="Unassembled WGS sequence"/>
</dbReference>
<dbReference type="GO" id="GO:0005576">
    <property type="term" value="C:extracellular region"/>
    <property type="evidence" value="ECO:0007669"/>
    <property type="project" value="InterPro"/>
</dbReference>
<evidence type="ECO:0000256" key="6">
    <source>
        <dbReference type="SAM" id="MobiDB-lite"/>
    </source>
</evidence>
<dbReference type="InterPro" id="IPR036508">
    <property type="entry name" value="Chitin-bd_dom_sf"/>
</dbReference>
<dbReference type="OrthoDB" id="6340217at2759"/>
<dbReference type="Gene3D" id="2.170.140.10">
    <property type="entry name" value="Chitin binding domain"/>
    <property type="match status" value="1"/>
</dbReference>
<sequence length="126" mass="13165">MTEQSSTESTLTTQKPTTESTLTTPNSTTTATTVTTVVTQKPTTESTFTTPKSTTTATTVTSTGTTPFACPGTNGVFPNPTNCKTFYMCSNGIPYLYDCPSNLVFNAATGNCDYEVNVAGPCGSAR</sequence>
<keyword evidence="2" id="KW-0732">Signal</keyword>